<evidence type="ECO:0000313" key="1">
    <source>
        <dbReference type="EMBL" id="KKM97589.1"/>
    </source>
</evidence>
<name>A0A0F9LR75_9ZZZZ</name>
<gene>
    <name evidence="1" type="ORF">LCGC14_1166530</name>
</gene>
<dbReference type="InterPro" id="IPR009057">
    <property type="entry name" value="Homeodomain-like_sf"/>
</dbReference>
<organism evidence="1">
    <name type="scientific">marine sediment metagenome</name>
    <dbReference type="NCBI Taxonomy" id="412755"/>
    <lineage>
        <taxon>unclassified sequences</taxon>
        <taxon>metagenomes</taxon>
        <taxon>ecological metagenomes</taxon>
    </lineage>
</organism>
<reference evidence="1" key="1">
    <citation type="journal article" date="2015" name="Nature">
        <title>Complex archaea that bridge the gap between prokaryotes and eukaryotes.</title>
        <authorList>
            <person name="Spang A."/>
            <person name="Saw J.H."/>
            <person name="Jorgensen S.L."/>
            <person name="Zaremba-Niedzwiedzka K."/>
            <person name="Martijn J."/>
            <person name="Lind A.E."/>
            <person name="van Eijk R."/>
            <person name="Schleper C."/>
            <person name="Guy L."/>
            <person name="Ettema T.J."/>
        </authorList>
    </citation>
    <scope>NUCLEOTIDE SEQUENCE</scope>
</reference>
<proteinExistence type="predicted"/>
<sequence>MGVAELALHVGGSHTRLAVLLAKDRWNRFLNENGKWSLSYWDSVCRCGRHFHASRWSTGKYCGQSCSGKYENNSQPALSAYFCAGCGEEKEELEWRIRQKKKKNRGGLVYCSSVCGGKAPQNIGANSRRCSGRNANGEQCGRYITGRFRCAYHPLKRRTYVDLTDKDRAQLVRLDPYESRRVRQRISILELSDSGLDVRTIAMRLKLDVSTVRKWINAFNKKGLGGLFEVRPRDRPYQRTGSRIAIMHHANAYRKAHGLSPDTVIELDSLKNYGRRAVNY</sequence>
<accession>A0A0F9LR75</accession>
<protein>
    <submittedName>
        <fullName evidence="1">Uncharacterized protein</fullName>
    </submittedName>
</protein>
<dbReference type="AlphaFoldDB" id="A0A0F9LR75"/>
<comment type="caution">
    <text evidence="1">The sequence shown here is derived from an EMBL/GenBank/DDBJ whole genome shotgun (WGS) entry which is preliminary data.</text>
</comment>
<dbReference type="EMBL" id="LAZR01005730">
    <property type="protein sequence ID" value="KKM97589.1"/>
    <property type="molecule type" value="Genomic_DNA"/>
</dbReference>
<dbReference type="SUPFAM" id="SSF46689">
    <property type="entry name" value="Homeodomain-like"/>
    <property type="match status" value="1"/>
</dbReference>
<dbReference type="Pfam" id="PF13551">
    <property type="entry name" value="HTH_29"/>
    <property type="match status" value="1"/>
</dbReference>